<evidence type="ECO:0000256" key="1">
    <source>
        <dbReference type="SAM" id="Phobius"/>
    </source>
</evidence>
<protein>
    <submittedName>
        <fullName evidence="2">Uncharacterized protein</fullName>
    </submittedName>
</protein>
<feature type="transmembrane region" description="Helical" evidence="1">
    <location>
        <begin position="28"/>
        <end position="52"/>
    </location>
</feature>
<accession>A0A072NN72</accession>
<proteinExistence type="predicted"/>
<dbReference type="PATRIC" id="fig|1348973.3.peg.1447"/>
<dbReference type="AlphaFoldDB" id="A0A072NN72"/>
<organism evidence="2 3">
    <name type="scientific">Schinkia azotoformans MEV2011</name>
    <dbReference type="NCBI Taxonomy" id="1348973"/>
    <lineage>
        <taxon>Bacteria</taxon>
        <taxon>Bacillati</taxon>
        <taxon>Bacillota</taxon>
        <taxon>Bacilli</taxon>
        <taxon>Bacillales</taxon>
        <taxon>Bacillaceae</taxon>
        <taxon>Calidifontibacillus/Schinkia group</taxon>
        <taxon>Schinkia</taxon>
    </lineage>
</organism>
<dbReference type="EMBL" id="JJRY01000004">
    <property type="protein sequence ID" value="KEF39094.1"/>
    <property type="molecule type" value="Genomic_DNA"/>
</dbReference>
<name>A0A072NN72_SCHAZ</name>
<keyword evidence="1" id="KW-0472">Membrane</keyword>
<dbReference type="Proteomes" id="UP000027936">
    <property type="component" value="Unassembled WGS sequence"/>
</dbReference>
<reference evidence="2 3" key="1">
    <citation type="submission" date="2014-04" db="EMBL/GenBank/DDBJ databases">
        <title>Draft genome sequence of Bacillus azotoformans MEV2011, a (co-) denitrifying strain unable to grow in the presence of oxygen.</title>
        <authorList>
            <person name="Nielsen M."/>
            <person name="Schreiber L."/>
            <person name="Finster K."/>
            <person name="Schramm A."/>
        </authorList>
    </citation>
    <scope>NUCLEOTIDE SEQUENCE [LARGE SCALE GENOMIC DNA]</scope>
    <source>
        <strain evidence="2 3">MEV2011</strain>
    </source>
</reference>
<evidence type="ECO:0000313" key="2">
    <source>
        <dbReference type="EMBL" id="KEF39094.1"/>
    </source>
</evidence>
<evidence type="ECO:0000313" key="3">
    <source>
        <dbReference type="Proteomes" id="UP000027936"/>
    </source>
</evidence>
<keyword evidence="1" id="KW-0812">Transmembrane</keyword>
<keyword evidence="1" id="KW-1133">Transmembrane helix</keyword>
<gene>
    <name evidence="2" type="ORF">M670_01482</name>
</gene>
<comment type="caution">
    <text evidence="2">The sequence shown here is derived from an EMBL/GenBank/DDBJ whole genome shotgun (WGS) entry which is preliminary data.</text>
</comment>
<sequence>MALFLYLFMGLIISLILCLTPNTGMKTFGQFTILIFSWLPLFLLGLVVISIYDRNRISI</sequence>